<evidence type="ECO:0000256" key="2">
    <source>
        <dbReference type="PROSITE-ProRule" id="PRU00176"/>
    </source>
</evidence>
<dbReference type="Pfam" id="PF00076">
    <property type="entry name" value="RRM_1"/>
    <property type="match status" value="1"/>
</dbReference>
<dbReference type="PROSITE" id="PS50102">
    <property type="entry name" value="RRM"/>
    <property type="match status" value="2"/>
</dbReference>
<protein>
    <recommendedName>
        <fullName evidence="4">RRM domain-containing protein</fullName>
    </recommendedName>
</protein>
<dbReference type="GO" id="GO:0005730">
    <property type="term" value="C:nucleolus"/>
    <property type="evidence" value="ECO:0007669"/>
    <property type="project" value="TreeGrafter"/>
</dbReference>
<dbReference type="HOGENOM" id="CLU_027451_1_1_1"/>
<feature type="compositionally biased region" description="Polar residues" evidence="3">
    <location>
        <begin position="49"/>
        <end position="58"/>
    </location>
</feature>
<evidence type="ECO:0000256" key="3">
    <source>
        <dbReference type="SAM" id="MobiDB-lite"/>
    </source>
</evidence>
<evidence type="ECO:0000313" key="6">
    <source>
        <dbReference type="Proteomes" id="UP000053599"/>
    </source>
</evidence>
<dbReference type="OrthoDB" id="1875751at2759"/>
<evidence type="ECO:0000313" key="5">
    <source>
        <dbReference type="EMBL" id="KIV82006.1"/>
    </source>
</evidence>
<accession>A0A0D1X399</accession>
<dbReference type="SMART" id="SM00360">
    <property type="entry name" value="RRM"/>
    <property type="match status" value="2"/>
</dbReference>
<dbReference type="STRING" id="1016849.A0A0D1X399"/>
<dbReference type="InterPro" id="IPR000504">
    <property type="entry name" value="RRM_dom"/>
</dbReference>
<dbReference type="InterPro" id="IPR012677">
    <property type="entry name" value="Nucleotide-bd_a/b_plait_sf"/>
</dbReference>
<dbReference type="Gene3D" id="3.30.70.330">
    <property type="match status" value="2"/>
</dbReference>
<dbReference type="SUPFAM" id="SSF54928">
    <property type="entry name" value="RNA-binding domain, RBD"/>
    <property type="match status" value="1"/>
</dbReference>
<organism evidence="5 6">
    <name type="scientific">Exophiala sideris</name>
    <dbReference type="NCBI Taxonomy" id="1016849"/>
    <lineage>
        <taxon>Eukaryota</taxon>
        <taxon>Fungi</taxon>
        <taxon>Dikarya</taxon>
        <taxon>Ascomycota</taxon>
        <taxon>Pezizomycotina</taxon>
        <taxon>Eurotiomycetes</taxon>
        <taxon>Chaetothyriomycetidae</taxon>
        <taxon>Chaetothyriales</taxon>
        <taxon>Herpotrichiellaceae</taxon>
        <taxon>Exophiala</taxon>
    </lineage>
</organism>
<feature type="compositionally biased region" description="Basic residues" evidence="3">
    <location>
        <begin position="38"/>
        <end position="47"/>
    </location>
</feature>
<feature type="region of interest" description="Disordered" evidence="3">
    <location>
        <begin position="1"/>
        <end position="74"/>
    </location>
</feature>
<feature type="domain" description="RRM" evidence="4">
    <location>
        <begin position="187"/>
        <end position="286"/>
    </location>
</feature>
<dbReference type="AlphaFoldDB" id="A0A0D1X399"/>
<evidence type="ECO:0000259" key="4">
    <source>
        <dbReference type="PROSITE" id="PS50102"/>
    </source>
</evidence>
<dbReference type="Proteomes" id="UP000053599">
    <property type="component" value="Unassembled WGS sequence"/>
</dbReference>
<dbReference type="InterPro" id="IPR035979">
    <property type="entry name" value="RBD_domain_sf"/>
</dbReference>
<keyword evidence="1 2" id="KW-0694">RNA-binding</keyword>
<reference evidence="5 6" key="1">
    <citation type="submission" date="2015-01" db="EMBL/GenBank/DDBJ databases">
        <title>The Genome Sequence of Exophiala sideris CBS121828.</title>
        <authorList>
            <consortium name="The Broad Institute Genomics Platform"/>
            <person name="Cuomo C."/>
            <person name="de Hoog S."/>
            <person name="Gorbushina A."/>
            <person name="Stielow B."/>
            <person name="Teixiera M."/>
            <person name="Abouelleil A."/>
            <person name="Chapman S.B."/>
            <person name="Priest M."/>
            <person name="Young S.K."/>
            <person name="Wortman J."/>
            <person name="Nusbaum C."/>
            <person name="Birren B."/>
        </authorList>
    </citation>
    <scope>NUCLEOTIDE SEQUENCE [LARGE SCALE GENOMIC DNA]</scope>
    <source>
        <strain evidence="5 6">CBS 121828</strain>
    </source>
</reference>
<dbReference type="EMBL" id="KN846952">
    <property type="protein sequence ID" value="KIV82006.1"/>
    <property type="molecule type" value="Genomic_DNA"/>
</dbReference>
<dbReference type="PANTHER" id="PTHR23236:SF95">
    <property type="entry name" value="NUCLEOLAR PROTEIN 13"/>
    <property type="match status" value="1"/>
</dbReference>
<dbReference type="PANTHER" id="PTHR23236">
    <property type="entry name" value="EUKARYOTIC TRANSLATION INITIATION FACTOR 4B/4H"/>
    <property type="match status" value="1"/>
</dbReference>
<name>A0A0D1X399_9EURO</name>
<feature type="domain" description="RRM" evidence="4">
    <location>
        <begin position="80"/>
        <end position="167"/>
    </location>
</feature>
<sequence>MSVTEAATQQAELKGRKRNAETAEIEIDVDAPEPPSKKALRKAKRTKPSIDNDTQPTKAVSAPPAKHSEALPENQRRSPYGIWIGNLSFSTTKEDLIRFFTTKSQSPIAEEQITRIHLPPGPVKYGKATNKGFSYVDFTDEATLNVALQFSEALLDGRRVLIKNAKSFEGRPENKAEDDSQKKAPSKRIFVGNLDFDATMEDLEEHFGVCGPIEKVHMATFEDSGKCKGFAWVDFTNLASAEAAMRGWVEPKKTSQGTSMGPRSSQQRIWLRKLKGRQLRMEFAEDKVTRYQKRFGKNAKTKTEQDEEAEEPIREVDGAAEPLTTHSENKRPPSKKKKPEGPYTEETVQRLTGAIIESKGQRTVFE</sequence>
<gene>
    <name evidence="5" type="ORF">PV11_04147</name>
</gene>
<dbReference type="GO" id="GO:0003723">
    <property type="term" value="F:RNA binding"/>
    <property type="evidence" value="ECO:0007669"/>
    <property type="project" value="UniProtKB-UniRule"/>
</dbReference>
<feature type="region of interest" description="Disordered" evidence="3">
    <location>
        <begin position="296"/>
        <end position="366"/>
    </location>
</feature>
<evidence type="ECO:0000256" key="1">
    <source>
        <dbReference type="ARBA" id="ARBA00022884"/>
    </source>
</evidence>
<feature type="compositionally biased region" description="Polar residues" evidence="3">
    <location>
        <begin position="1"/>
        <end position="11"/>
    </location>
</feature>
<proteinExistence type="predicted"/>